<dbReference type="InterPro" id="IPR006127">
    <property type="entry name" value="ZnuA-like"/>
</dbReference>
<dbReference type="PANTHER" id="PTHR42953">
    <property type="entry name" value="HIGH-AFFINITY ZINC UPTAKE SYSTEM PROTEIN ZNUA-RELATED"/>
    <property type="match status" value="1"/>
</dbReference>
<evidence type="ECO:0000256" key="6">
    <source>
        <dbReference type="SAM" id="SignalP"/>
    </source>
</evidence>
<keyword evidence="3 6" id="KW-0732">Signal</keyword>
<dbReference type="GO" id="GO:0030001">
    <property type="term" value="P:metal ion transport"/>
    <property type="evidence" value="ECO:0007669"/>
    <property type="project" value="InterPro"/>
</dbReference>
<evidence type="ECO:0000313" key="7">
    <source>
        <dbReference type="EMBL" id="WBB31483.1"/>
    </source>
</evidence>
<evidence type="ECO:0000256" key="2">
    <source>
        <dbReference type="ARBA" id="ARBA00022448"/>
    </source>
</evidence>
<accession>A0AAX3K8M0</accession>
<gene>
    <name evidence="7" type="ORF">NM222_03120</name>
</gene>
<dbReference type="EMBL" id="CP101412">
    <property type="protein sequence ID" value="WBB31483.1"/>
    <property type="molecule type" value="Genomic_DNA"/>
</dbReference>
<dbReference type="AlphaFoldDB" id="A0AAX3K8M0"/>
<protein>
    <submittedName>
        <fullName evidence="7">Metal ABC transporter substrate-binding protein</fullName>
    </submittedName>
</protein>
<feature type="compositionally biased region" description="Basic residues" evidence="5">
    <location>
        <begin position="154"/>
        <end position="163"/>
    </location>
</feature>
<organism evidence="7 8">
    <name type="scientific">Parvimonas micra</name>
    <dbReference type="NCBI Taxonomy" id="33033"/>
    <lineage>
        <taxon>Bacteria</taxon>
        <taxon>Bacillati</taxon>
        <taxon>Bacillota</taxon>
        <taxon>Tissierellia</taxon>
        <taxon>Tissierellales</taxon>
        <taxon>Peptoniphilaceae</taxon>
        <taxon>Parvimonas</taxon>
    </lineage>
</organism>
<feature type="region of interest" description="Disordered" evidence="5">
    <location>
        <begin position="134"/>
        <end position="167"/>
    </location>
</feature>
<dbReference type="PRINTS" id="PR00690">
    <property type="entry name" value="ADHESNFAMILY"/>
</dbReference>
<reference evidence="7" key="1">
    <citation type="submission" date="2022-07" db="EMBL/GenBank/DDBJ databases">
        <title>Parvimonas micra travels from the subgingival sulcus of the human oral cavity to the colorectal adenocarcinoma.</title>
        <authorList>
            <person name="Conde-Perez K."/>
            <person name="Buetas E."/>
            <person name="Aja-Macaya P."/>
            <person name="Martin-De Arribas E."/>
            <person name="Iglesias-Corras I."/>
            <person name="Trigo-Tasende N."/>
            <person name="Nasser-Ali M."/>
            <person name="Estevez L.S."/>
            <person name="Rumbo-Feal S."/>
            <person name="Otero-Alen B."/>
            <person name="Noguera J.F."/>
            <person name="Concha A."/>
            <person name="Pardinas-Lopez S."/>
            <person name="Carda-Dieguez M."/>
            <person name="Gomez-Randulfe I."/>
            <person name="Martinez-Lago N."/>
            <person name="Ladra S."/>
            <person name="Aparicio L.A."/>
            <person name="Bou G."/>
            <person name="Mira A."/>
            <person name="Vallejo J.A."/>
            <person name="Poza M."/>
        </authorList>
    </citation>
    <scope>NUCLEOTIDE SEQUENCE</scope>
    <source>
        <strain evidence="7">PM102KC-G-1</strain>
    </source>
</reference>
<dbReference type="Proteomes" id="UP001210690">
    <property type="component" value="Chromosome"/>
</dbReference>
<feature type="compositionally biased region" description="Basic and acidic residues" evidence="5">
    <location>
        <begin position="143"/>
        <end position="153"/>
    </location>
</feature>
<dbReference type="Gene3D" id="3.40.50.1980">
    <property type="entry name" value="Nitrogenase molybdenum iron protein domain"/>
    <property type="match status" value="2"/>
</dbReference>
<evidence type="ECO:0000256" key="5">
    <source>
        <dbReference type="SAM" id="MobiDB-lite"/>
    </source>
</evidence>
<dbReference type="InterPro" id="IPR006128">
    <property type="entry name" value="Lipoprotein_PsaA-like"/>
</dbReference>
<dbReference type="InterPro" id="IPR050492">
    <property type="entry name" value="Bact_metal-bind_prot9"/>
</dbReference>
<dbReference type="PANTHER" id="PTHR42953:SF3">
    <property type="entry name" value="HIGH-AFFINITY ZINC UPTAKE SYSTEM PROTEIN ZNUA"/>
    <property type="match status" value="1"/>
</dbReference>
<dbReference type="GO" id="GO:0007155">
    <property type="term" value="P:cell adhesion"/>
    <property type="evidence" value="ECO:0007669"/>
    <property type="project" value="InterPro"/>
</dbReference>
<dbReference type="Pfam" id="PF01297">
    <property type="entry name" value="ZnuA"/>
    <property type="match status" value="1"/>
</dbReference>
<proteinExistence type="inferred from homology"/>
<name>A0AAX3K8M0_9FIRM</name>
<dbReference type="PROSITE" id="PS51257">
    <property type="entry name" value="PROKAR_LIPOPROTEIN"/>
    <property type="match status" value="1"/>
</dbReference>
<dbReference type="PRINTS" id="PR00691">
    <property type="entry name" value="ADHESINB"/>
</dbReference>
<dbReference type="GO" id="GO:0046872">
    <property type="term" value="F:metal ion binding"/>
    <property type="evidence" value="ECO:0007669"/>
    <property type="project" value="InterPro"/>
</dbReference>
<evidence type="ECO:0000313" key="8">
    <source>
        <dbReference type="Proteomes" id="UP001210690"/>
    </source>
</evidence>
<evidence type="ECO:0000256" key="4">
    <source>
        <dbReference type="RuleBase" id="RU003512"/>
    </source>
</evidence>
<feature type="signal peptide" evidence="6">
    <location>
        <begin position="1"/>
        <end position="26"/>
    </location>
</feature>
<keyword evidence="2 4" id="KW-0813">Transport</keyword>
<evidence type="ECO:0000256" key="1">
    <source>
        <dbReference type="ARBA" id="ARBA00011028"/>
    </source>
</evidence>
<sequence length="338" mass="38420">MNIKLKKIISIIMISCMFLVACSSNKDEKNKEQKTTEQKGNKKVIYTTFFPVTDLTKRIVGDKMEVKTIIKGSQEPHSFELKAGDMQEIVKADLVIYNGANMESFISSIEEAVKDKNKFLNLSQGLTLLESGDGLEEEAEHEDGDKHEDEHGHGHGHNHKHGHDKTNPHTWLSVKNAIIQLDTIYKKVSSIDPENEAYYKENLKKAQDEFRALDKKFETELSKVKSKQKYFVVSHAAFNYLANDYGLKQVAVTGISPEDEPSAKQLQKIADFVKKYKINTIFFEGKATPKVAETLAKNTNTKTDTLYTMENLTDEEIEMGYLKLMELNLKALLKSFNE</sequence>
<feature type="chain" id="PRO_5043500470" evidence="6">
    <location>
        <begin position="27"/>
        <end position="338"/>
    </location>
</feature>
<evidence type="ECO:0000256" key="3">
    <source>
        <dbReference type="ARBA" id="ARBA00022729"/>
    </source>
</evidence>
<dbReference type="SUPFAM" id="SSF53807">
    <property type="entry name" value="Helical backbone' metal receptor"/>
    <property type="match status" value="1"/>
</dbReference>
<dbReference type="InterPro" id="IPR006129">
    <property type="entry name" value="AdhesinB"/>
</dbReference>
<dbReference type="RefSeq" id="WP_269755514.1">
    <property type="nucleotide sequence ID" value="NZ_CP101412.1"/>
</dbReference>
<comment type="similarity">
    <text evidence="1 4">Belongs to the bacterial solute-binding protein 9 family.</text>
</comment>